<dbReference type="OrthoDB" id="9784632at2"/>
<organism evidence="5 6">
    <name type="scientific">Citreimonas salinaria</name>
    <dbReference type="NCBI Taxonomy" id="321339"/>
    <lineage>
        <taxon>Bacteria</taxon>
        <taxon>Pseudomonadati</taxon>
        <taxon>Pseudomonadota</taxon>
        <taxon>Alphaproteobacteria</taxon>
        <taxon>Rhodobacterales</taxon>
        <taxon>Roseobacteraceae</taxon>
        <taxon>Citreimonas</taxon>
    </lineage>
</organism>
<dbReference type="InterPro" id="IPR013785">
    <property type="entry name" value="Aldolase_TIM"/>
</dbReference>
<accession>A0A1H3INI7</accession>
<name>A0A1H3INI7_9RHOB</name>
<dbReference type="Proteomes" id="UP000199286">
    <property type="component" value="Unassembled WGS sequence"/>
</dbReference>
<dbReference type="CDD" id="cd02933">
    <property type="entry name" value="OYE_like_FMN"/>
    <property type="match status" value="1"/>
</dbReference>
<dbReference type="FunFam" id="3.20.20.70:FF:000059">
    <property type="entry name" value="N-ethylmaleimide reductase, FMN-linked"/>
    <property type="match status" value="1"/>
</dbReference>
<dbReference type="InterPro" id="IPR001155">
    <property type="entry name" value="OxRdtase_FMN_N"/>
</dbReference>
<keyword evidence="3" id="KW-0560">Oxidoreductase</keyword>
<evidence type="ECO:0000256" key="2">
    <source>
        <dbReference type="ARBA" id="ARBA00005979"/>
    </source>
</evidence>
<proteinExistence type="inferred from homology"/>
<dbReference type="PANTHER" id="PTHR22893">
    <property type="entry name" value="NADH OXIDOREDUCTASE-RELATED"/>
    <property type="match status" value="1"/>
</dbReference>
<dbReference type="InterPro" id="IPR045247">
    <property type="entry name" value="Oye-like"/>
</dbReference>
<evidence type="ECO:0000259" key="4">
    <source>
        <dbReference type="Pfam" id="PF00724"/>
    </source>
</evidence>
<comment type="cofactor">
    <cofactor evidence="1">
        <name>FMN</name>
        <dbReference type="ChEBI" id="CHEBI:58210"/>
    </cofactor>
</comment>
<dbReference type="SUPFAM" id="SSF51395">
    <property type="entry name" value="FMN-linked oxidoreductases"/>
    <property type="match status" value="1"/>
</dbReference>
<reference evidence="5 6" key="1">
    <citation type="submission" date="2016-10" db="EMBL/GenBank/DDBJ databases">
        <authorList>
            <person name="de Groot N.N."/>
        </authorList>
    </citation>
    <scope>NUCLEOTIDE SEQUENCE [LARGE SCALE GENOMIC DNA]</scope>
    <source>
        <strain evidence="5 6">DSM 26880</strain>
    </source>
</reference>
<evidence type="ECO:0000256" key="1">
    <source>
        <dbReference type="ARBA" id="ARBA00001917"/>
    </source>
</evidence>
<comment type="similarity">
    <text evidence="2">Belongs to the NADH:flavin oxidoreductase/NADH oxidase family.</text>
</comment>
<dbReference type="GO" id="GO:0010181">
    <property type="term" value="F:FMN binding"/>
    <property type="evidence" value="ECO:0007669"/>
    <property type="project" value="InterPro"/>
</dbReference>
<dbReference type="AlphaFoldDB" id="A0A1H3INI7"/>
<dbReference type="PANTHER" id="PTHR22893:SF91">
    <property type="entry name" value="NADPH DEHYDROGENASE 2-RELATED"/>
    <property type="match status" value="1"/>
</dbReference>
<evidence type="ECO:0000313" key="6">
    <source>
        <dbReference type="Proteomes" id="UP000199286"/>
    </source>
</evidence>
<sequence length="369" mass="39524">MTDRSRLFEPARLGDLTLPNRVLMAPLTRNRAHDDGTPAALAETYYEQRASAGLILTEATQISAMGKGYIKTPGIYTDDHVAAWKKITDAVHAGGGRIFVQLWHVGRISHSSLLPDGRAPVSSSDKAAEAMTFTANGFEPTSKPEALTEEGIRETIADYVTAAKAAKAAGFDGIEVHAANGYLIDQFLSDGLNDRTDAYGGSIENRMRFLNEVLEAVSDVWAADRIGVRLSPLGQANDMSDSGPQAHYGHVIEALNARGLAYLHMVEAFPGSEGSTEGRAIIDALRAKWTGFYIANGGYDGDSAAQALATGRADAVAFGRPFITNPDLPKRLRLHAPLNEGDGDTYYGGDHRGYTDYSFLEGSAAEEAA</sequence>
<dbReference type="EMBL" id="FNPF01000005">
    <property type="protein sequence ID" value="SDY28384.1"/>
    <property type="molecule type" value="Genomic_DNA"/>
</dbReference>
<dbReference type="GO" id="GO:0005829">
    <property type="term" value="C:cytosol"/>
    <property type="evidence" value="ECO:0007669"/>
    <property type="project" value="UniProtKB-ARBA"/>
</dbReference>
<protein>
    <submittedName>
        <fullName evidence="5">N-ethylmaleimide reductase</fullName>
    </submittedName>
</protein>
<dbReference type="Pfam" id="PF00724">
    <property type="entry name" value="Oxidored_FMN"/>
    <property type="match status" value="1"/>
</dbReference>
<gene>
    <name evidence="5" type="ORF">SAMN05444340_105133</name>
</gene>
<feature type="domain" description="NADH:flavin oxidoreductase/NADH oxidase N-terminal" evidence="4">
    <location>
        <begin position="7"/>
        <end position="338"/>
    </location>
</feature>
<dbReference type="GO" id="GO:0016628">
    <property type="term" value="F:oxidoreductase activity, acting on the CH-CH group of donors, NAD or NADP as acceptor"/>
    <property type="evidence" value="ECO:0007669"/>
    <property type="project" value="UniProtKB-ARBA"/>
</dbReference>
<dbReference type="RefSeq" id="WP_089882172.1">
    <property type="nucleotide sequence ID" value="NZ_FNPF01000005.1"/>
</dbReference>
<evidence type="ECO:0000256" key="3">
    <source>
        <dbReference type="ARBA" id="ARBA00023002"/>
    </source>
</evidence>
<dbReference type="STRING" id="321339.SAMN05444340_105133"/>
<evidence type="ECO:0000313" key="5">
    <source>
        <dbReference type="EMBL" id="SDY28384.1"/>
    </source>
</evidence>
<keyword evidence="6" id="KW-1185">Reference proteome</keyword>
<dbReference type="Gene3D" id="3.20.20.70">
    <property type="entry name" value="Aldolase class I"/>
    <property type="match status" value="1"/>
</dbReference>